<sequence length="359" mass="41711">MDHRYGQWYPYEQEARYYGKETYESQEGMKSFLYEERFANNIANVQKNMSFPLSRQKEARKACAQKKVRFEEQLKEVGIMSNENIGKKTSIGEPSGPWSKKSEKEESARSQEIHERSERVQERVENKEERKLGVLKNKRKSLEKELLNLQEETTMRFYLNPSLLYYEFSFKELNLLLESHSFHGKDGIFLEFLVQSCSARRVSWFNCSLCDDLHDKSRGPTQTLPYDAPPPNPPTVKTNLEDLMVKFASPTDAKINSIEVAQRNQEASIHTLENQIIRQLVKLVLERTPGTLPSNTEVNLTEHVNAISVIFDKDFPKKEKVMVVQEKSCEKNAIEEPNKKLVVEAYKPKIPYPEALVHD</sequence>
<name>A0ACB9ZY24_CATRO</name>
<comment type="caution">
    <text evidence="1">The sequence shown here is derived from an EMBL/GenBank/DDBJ whole genome shotgun (WGS) entry which is preliminary data.</text>
</comment>
<evidence type="ECO:0000313" key="2">
    <source>
        <dbReference type="Proteomes" id="UP001060085"/>
    </source>
</evidence>
<organism evidence="1 2">
    <name type="scientific">Catharanthus roseus</name>
    <name type="common">Madagascar periwinkle</name>
    <name type="synonym">Vinca rosea</name>
    <dbReference type="NCBI Taxonomy" id="4058"/>
    <lineage>
        <taxon>Eukaryota</taxon>
        <taxon>Viridiplantae</taxon>
        <taxon>Streptophyta</taxon>
        <taxon>Embryophyta</taxon>
        <taxon>Tracheophyta</taxon>
        <taxon>Spermatophyta</taxon>
        <taxon>Magnoliopsida</taxon>
        <taxon>eudicotyledons</taxon>
        <taxon>Gunneridae</taxon>
        <taxon>Pentapetalae</taxon>
        <taxon>asterids</taxon>
        <taxon>lamiids</taxon>
        <taxon>Gentianales</taxon>
        <taxon>Apocynaceae</taxon>
        <taxon>Rauvolfioideae</taxon>
        <taxon>Vinceae</taxon>
        <taxon>Catharanthinae</taxon>
        <taxon>Catharanthus</taxon>
    </lineage>
</organism>
<proteinExistence type="predicted"/>
<evidence type="ECO:0000313" key="1">
    <source>
        <dbReference type="EMBL" id="KAI5653175.1"/>
    </source>
</evidence>
<accession>A0ACB9ZY24</accession>
<reference evidence="2" key="1">
    <citation type="journal article" date="2023" name="Nat. Plants">
        <title>Single-cell RNA sequencing provides a high-resolution roadmap for understanding the multicellular compartmentation of specialized metabolism.</title>
        <authorList>
            <person name="Sun S."/>
            <person name="Shen X."/>
            <person name="Li Y."/>
            <person name="Li Y."/>
            <person name="Wang S."/>
            <person name="Li R."/>
            <person name="Zhang H."/>
            <person name="Shen G."/>
            <person name="Guo B."/>
            <person name="Wei J."/>
            <person name="Xu J."/>
            <person name="St-Pierre B."/>
            <person name="Chen S."/>
            <person name="Sun C."/>
        </authorList>
    </citation>
    <scope>NUCLEOTIDE SEQUENCE [LARGE SCALE GENOMIC DNA]</scope>
</reference>
<dbReference type="Proteomes" id="UP001060085">
    <property type="component" value="Linkage Group LG07"/>
</dbReference>
<keyword evidence="2" id="KW-1185">Reference proteome</keyword>
<gene>
    <name evidence="1" type="ORF">M9H77_30362</name>
</gene>
<protein>
    <submittedName>
        <fullName evidence="1">Uncharacterized protein</fullName>
    </submittedName>
</protein>
<dbReference type="EMBL" id="CM044707">
    <property type="protein sequence ID" value="KAI5653175.1"/>
    <property type="molecule type" value="Genomic_DNA"/>
</dbReference>